<evidence type="ECO:0000313" key="2">
    <source>
        <dbReference type="EMBL" id="SVE25814.1"/>
    </source>
</evidence>
<proteinExistence type="predicted"/>
<protein>
    <submittedName>
        <fullName evidence="2">Uncharacterized protein</fullName>
    </submittedName>
</protein>
<feature type="region of interest" description="Disordered" evidence="1">
    <location>
        <begin position="28"/>
        <end position="55"/>
    </location>
</feature>
<dbReference type="AlphaFoldDB" id="A0A383C0V7"/>
<reference evidence="2" key="1">
    <citation type="submission" date="2018-05" db="EMBL/GenBank/DDBJ databases">
        <authorList>
            <person name="Lanie J.A."/>
            <person name="Ng W.-L."/>
            <person name="Kazmierczak K.M."/>
            <person name="Andrzejewski T.M."/>
            <person name="Davidsen T.M."/>
            <person name="Wayne K.J."/>
            <person name="Tettelin H."/>
            <person name="Glass J.I."/>
            <person name="Rusch D."/>
            <person name="Podicherti R."/>
            <person name="Tsui H.-C.T."/>
            <person name="Winkler M.E."/>
        </authorList>
    </citation>
    <scope>NUCLEOTIDE SEQUENCE</scope>
</reference>
<gene>
    <name evidence="2" type="ORF">METZ01_LOCUS478668</name>
</gene>
<sequence>MKSQGKRGGVKRRDFIASATSAGLAAGTIKTPARASSQGERELAGSMKASPPAEAQLAEEFDPLTEYSPEDVLRYFVERPASDFMVDTI</sequence>
<dbReference type="EMBL" id="UINC01204890">
    <property type="protein sequence ID" value="SVE25814.1"/>
    <property type="molecule type" value="Genomic_DNA"/>
</dbReference>
<organism evidence="2">
    <name type="scientific">marine metagenome</name>
    <dbReference type="NCBI Taxonomy" id="408172"/>
    <lineage>
        <taxon>unclassified sequences</taxon>
        <taxon>metagenomes</taxon>
        <taxon>ecological metagenomes</taxon>
    </lineage>
</organism>
<dbReference type="InterPro" id="IPR006311">
    <property type="entry name" value="TAT_signal"/>
</dbReference>
<name>A0A383C0V7_9ZZZZ</name>
<evidence type="ECO:0000256" key="1">
    <source>
        <dbReference type="SAM" id="MobiDB-lite"/>
    </source>
</evidence>
<accession>A0A383C0V7</accession>
<feature type="non-terminal residue" evidence="2">
    <location>
        <position position="89"/>
    </location>
</feature>
<dbReference type="PROSITE" id="PS51318">
    <property type="entry name" value="TAT"/>
    <property type="match status" value="1"/>
</dbReference>